<accession>A0A3B0W6D4</accession>
<keyword evidence="1" id="KW-0560">Oxidoreductase</keyword>
<dbReference type="SUPFAM" id="SSF53756">
    <property type="entry name" value="UDP-Glycosyltransferase/glycogen phosphorylase"/>
    <property type="match status" value="1"/>
</dbReference>
<dbReference type="GO" id="GO:0004355">
    <property type="term" value="F:glutamate synthase (NADPH) activity"/>
    <property type="evidence" value="ECO:0007669"/>
    <property type="project" value="UniProtKB-EC"/>
</dbReference>
<dbReference type="Pfam" id="PF13692">
    <property type="entry name" value="Glyco_trans_1_4"/>
    <property type="match status" value="1"/>
</dbReference>
<evidence type="ECO:0000313" key="1">
    <source>
        <dbReference type="EMBL" id="VAW47990.1"/>
    </source>
</evidence>
<dbReference type="AlphaFoldDB" id="A0A3B0W6D4"/>
<dbReference type="Gene3D" id="3.40.50.2000">
    <property type="entry name" value="Glycogen Phosphorylase B"/>
    <property type="match status" value="1"/>
</dbReference>
<gene>
    <name evidence="1" type="ORF">MNBD_GAMMA03-368</name>
</gene>
<organism evidence="1">
    <name type="scientific">hydrothermal vent metagenome</name>
    <dbReference type="NCBI Taxonomy" id="652676"/>
    <lineage>
        <taxon>unclassified sequences</taxon>
        <taxon>metagenomes</taxon>
        <taxon>ecological metagenomes</taxon>
    </lineage>
</organism>
<sequence length="445" mass="50847">MHNHTLLIIGYVWPEPNSSAAGTRMMQLTALFQQQNWQIVFASPAKQGAHKVDLTALGIQEQSIELNHSSFDHFIQKLNPACVMFDRFMMEEQFGWRIAKHLPNAIRILNTEDLHSLRAARQNCVKQYLKRNPTSFDLSDLALTNPKTVFYQMAPTDLAKREVAAIFRCDLTLMVSEFEMALLQTEFQVPRQQLCYLPLLYSNSHLIQNSSPPFETRQHFISIGNFRHAPNWDAVLWLKQTIWPTIHQQLPKAQLHIYGAYPPPKATQLHNERQGFHVLGWAENALEVMQNARVCLAPLRFGAGMKGKLADAMRCGTPSVTTEIGAESMQGTFQTWGGEISNTPHDFAVQAVELYRSPSCWQKAQQTGFEIIQSRYMLPHNSQDHFLSQLEKIMQRLEQHRQSCFIGLMLNHHHHKSTQYMAQWIEAKNAATQPISEKGLFSSAG</sequence>
<protein>
    <submittedName>
        <fullName evidence="1">Glutamate synthase [NADPH] large chain</fullName>
        <ecNumber evidence="1">1.4.1.13</ecNumber>
    </submittedName>
</protein>
<dbReference type="EC" id="1.4.1.13" evidence="1"/>
<name>A0A3B0W6D4_9ZZZZ</name>
<proteinExistence type="predicted"/>
<reference evidence="1" key="1">
    <citation type="submission" date="2018-06" db="EMBL/GenBank/DDBJ databases">
        <authorList>
            <person name="Zhirakovskaya E."/>
        </authorList>
    </citation>
    <scope>NUCLEOTIDE SEQUENCE</scope>
</reference>
<dbReference type="EMBL" id="UOFC01000176">
    <property type="protein sequence ID" value="VAW47990.1"/>
    <property type="molecule type" value="Genomic_DNA"/>
</dbReference>